<evidence type="ECO:0000256" key="1">
    <source>
        <dbReference type="SAM" id="MobiDB-lite"/>
    </source>
</evidence>
<feature type="compositionally biased region" description="Polar residues" evidence="1">
    <location>
        <begin position="336"/>
        <end position="350"/>
    </location>
</feature>
<gene>
    <name evidence="2" type="ORF">GQ466_27340</name>
</gene>
<feature type="region of interest" description="Disordered" evidence="1">
    <location>
        <begin position="124"/>
        <end position="230"/>
    </location>
</feature>
<organism evidence="2 3">
    <name type="scientific">Actinomadura rayongensis</name>
    <dbReference type="NCBI Taxonomy" id="1429076"/>
    <lineage>
        <taxon>Bacteria</taxon>
        <taxon>Bacillati</taxon>
        <taxon>Actinomycetota</taxon>
        <taxon>Actinomycetes</taxon>
        <taxon>Streptosporangiales</taxon>
        <taxon>Thermomonosporaceae</taxon>
        <taxon>Actinomadura</taxon>
    </lineage>
</organism>
<dbReference type="OrthoDB" id="3483941at2"/>
<feature type="compositionally biased region" description="Polar residues" evidence="1">
    <location>
        <begin position="162"/>
        <end position="176"/>
    </location>
</feature>
<dbReference type="AlphaFoldDB" id="A0A6I4WA59"/>
<accession>A0A6I4WA59</accession>
<feature type="compositionally biased region" description="Basic and acidic residues" evidence="1">
    <location>
        <begin position="143"/>
        <end position="157"/>
    </location>
</feature>
<dbReference type="RefSeq" id="WP_161105923.1">
    <property type="nucleotide sequence ID" value="NZ_JBHLYI010000011.1"/>
</dbReference>
<keyword evidence="3" id="KW-1185">Reference proteome</keyword>
<sequence length="381" mass="41081">MSDVRTYIRLHDGMPDHPKIEALSDRAFRLLITCWCWCSRHLTDGHIPGATWAKRGTPRARAELLAAGLVEQTRDGVRMHDYLRHQRSAAEVDQLRQARGETGSLGNHIRWHVRQGVRLAGCVHCHPERSHPPNSPAGQSRKGKVDPRQRVSRRPDADTLSPGDNSVDNSPTSNDAADSVAGSVANRSQTRSQTDRESSPETETEVLRGSVDRHPADRCARTRAREEEPHPLGPAVAAELRALTGRQVSADHASGVARLILRGRQVSDPRAYVAAALRADPAAFLPTEGDPSRRSLTEALTDAMPSHPCPHGATGPERCPMCRRARPSPPGGPSATSISDKASSTRTSAPSDGPPDSQVTSPPDPDDLSAQPGPGPEGEPR</sequence>
<proteinExistence type="predicted"/>
<comment type="caution">
    <text evidence="2">The sequence shown here is derived from an EMBL/GenBank/DDBJ whole genome shotgun (WGS) entry which is preliminary data.</text>
</comment>
<name>A0A6I4WA59_9ACTN</name>
<evidence type="ECO:0000313" key="2">
    <source>
        <dbReference type="EMBL" id="MXQ67739.1"/>
    </source>
</evidence>
<evidence type="ECO:0000313" key="3">
    <source>
        <dbReference type="Proteomes" id="UP000431901"/>
    </source>
</evidence>
<reference evidence="2 3" key="1">
    <citation type="submission" date="2019-12" db="EMBL/GenBank/DDBJ databases">
        <title>Nocardia macrotermitis sp. nov. and Nocardia aurantia sp. nov., isolated from the gut of the fungus growing-termite Macrotermes natalensis.</title>
        <authorList>
            <person name="Christine B."/>
            <person name="Rene B."/>
        </authorList>
    </citation>
    <scope>NUCLEOTIDE SEQUENCE [LARGE SCALE GENOMIC DNA]</scope>
    <source>
        <strain evidence="2 3">DSM 102126</strain>
    </source>
</reference>
<dbReference type="Proteomes" id="UP000431901">
    <property type="component" value="Unassembled WGS sequence"/>
</dbReference>
<protein>
    <submittedName>
        <fullName evidence="2">Uncharacterized protein</fullName>
    </submittedName>
</protein>
<dbReference type="EMBL" id="WUTW01000008">
    <property type="protein sequence ID" value="MXQ67739.1"/>
    <property type="molecule type" value="Genomic_DNA"/>
</dbReference>
<feature type="region of interest" description="Disordered" evidence="1">
    <location>
        <begin position="284"/>
        <end position="381"/>
    </location>
</feature>
<feature type="compositionally biased region" description="Basic and acidic residues" evidence="1">
    <location>
        <begin position="210"/>
        <end position="230"/>
    </location>
</feature>